<evidence type="ECO:0000259" key="14">
    <source>
        <dbReference type="PROSITE" id="PS51352"/>
    </source>
</evidence>
<organism evidence="15 16">
    <name type="scientific">Seonamhaeicola algicola</name>
    <dbReference type="NCBI Taxonomy" id="1719036"/>
    <lineage>
        <taxon>Bacteria</taxon>
        <taxon>Pseudomonadati</taxon>
        <taxon>Bacteroidota</taxon>
        <taxon>Flavobacteriia</taxon>
        <taxon>Flavobacteriales</taxon>
        <taxon>Flavobacteriaceae</taxon>
    </lineage>
</organism>
<proteinExistence type="inferred from homology"/>
<keyword evidence="6 15" id="KW-0560">Oxidoreductase</keyword>
<dbReference type="AlphaFoldDB" id="A0A5C7ATP5"/>
<comment type="function">
    <text evidence="1">Thiol-specific peroxidase that catalyzes the reduction of hydrogen peroxide and organic hydroperoxides to water and alcohols, respectively. Plays a role in cell protection against oxidative stress by detoxifying peroxides and as sensor of hydrogen peroxide-mediated signaling events.</text>
</comment>
<comment type="caution">
    <text evidence="15">The sequence shown here is derived from an EMBL/GenBank/DDBJ whole genome shotgun (WGS) entry which is preliminary data.</text>
</comment>
<dbReference type="GO" id="GO:0005737">
    <property type="term" value="C:cytoplasm"/>
    <property type="evidence" value="ECO:0007669"/>
    <property type="project" value="TreeGrafter"/>
</dbReference>
<dbReference type="RefSeq" id="WP_147133197.1">
    <property type="nucleotide sequence ID" value="NZ_VOSC01000019.1"/>
</dbReference>
<protein>
    <recommendedName>
        <fullName evidence="3">thioredoxin-dependent peroxiredoxin</fullName>
        <ecNumber evidence="3">1.11.1.24</ecNumber>
    </recommendedName>
    <alternativeName>
        <fullName evidence="9">Thioredoxin peroxidase</fullName>
    </alternativeName>
    <alternativeName>
        <fullName evidence="11">Thioredoxin-dependent peroxiredoxin Bcp</fullName>
    </alternativeName>
</protein>
<keyword evidence="5" id="KW-0049">Antioxidant</keyword>
<evidence type="ECO:0000256" key="11">
    <source>
        <dbReference type="ARBA" id="ARBA00042639"/>
    </source>
</evidence>
<comment type="subunit">
    <text evidence="2">Monomer.</text>
</comment>
<dbReference type="OrthoDB" id="9812811at2"/>
<dbReference type="Proteomes" id="UP000321790">
    <property type="component" value="Unassembled WGS sequence"/>
</dbReference>
<reference evidence="16" key="1">
    <citation type="submission" date="2019-08" db="EMBL/GenBank/DDBJ databases">
        <title>Seonamhaeicola sediminis sp. nov., isolated from marine sediment.</title>
        <authorList>
            <person name="Cao W.R."/>
        </authorList>
    </citation>
    <scope>NUCLEOTIDE SEQUENCE [LARGE SCALE GENOMIC DNA]</scope>
    <source>
        <strain evidence="16">Gy8</strain>
    </source>
</reference>
<dbReference type="FunFam" id="3.40.30.10:FF:000007">
    <property type="entry name" value="Thioredoxin-dependent thiol peroxidase"/>
    <property type="match status" value="1"/>
</dbReference>
<dbReference type="NCBIfam" id="NF006960">
    <property type="entry name" value="PRK09437.1"/>
    <property type="match status" value="1"/>
</dbReference>
<evidence type="ECO:0000256" key="1">
    <source>
        <dbReference type="ARBA" id="ARBA00003330"/>
    </source>
</evidence>
<evidence type="ECO:0000256" key="9">
    <source>
        <dbReference type="ARBA" id="ARBA00032824"/>
    </source>
</evidence>
<name>A0A5C7ATP5_9FLAO</name>
<dbReference type="InterPro" id="IPR000866">
    <property type="entry name" value="AhpC/TSA"/>
</dbReference>
<evidence type="ECO:0000256" key="7">
    <source>
        <dbReference type="ARBA" id="ARBA00023157"/>
    </source>
</evidence>
<comment type="similarity">
    <text evidence="10">Belongs to the peroxiredoxin family. BCP/PrxQ subfamily.</text>
</comment>
<evidence type="ECO:0000256" key="3">
    <source>
        <dbReference type="ARBA" id="ARBA00013017"/>
    </source>
</evidence>
<dbReference type="SUPFAM" id="SSF52833">
    <property type="entry name" value="Thioredoxin-like"/>
    <property type="match status" value="1"/>
</dbReference>
<evidence type="ECO:0000256" key="5">
    <source>
        <dbReference type="ARBA" id="ARBA00022862"/>
    </source>
</evidence>
<evidence type="ECO:0000256" key="13">
    <source>
        <dbReference type="PIRSR" id="PIRSR000239-1"/>
    </source>
</evidence>
<keyword evidence="7" id="KW-1015">Disulfide bond</keyword>
<dbReference type="Gene3D" id="3.40.30.10">
    <property type="entry name" value="Glutaredoxin"/>
    <property type="match status" value="1"/>
</dbReference>
<comment type="catalytic activity">
    <reaction evidence="12">
        <text>a hydroperoxide + [thioredoxin]-dithiol = an alcohol + [thioredoxin]-disulfide + H2O</text>
        <dbReference type="Rhea" id="RHEA:62620"/>
        <dbReference type="Rhea" id="RHEA-COMP:10698"/>
        <dbReference type="Rhea" id="RHEA-COMP:10700"/>
        <dbReference type="ChEBI" id="CHEBI:15377"/>
        <dbReference type="ChEBI" id="CHEBI:29950"/>
        <dbReference type="ChEBI" id="CHEBI:30879"/>
        <dbReference type="ChEBI" id="CHEBI:35924"/>
        <dbReference type="ChEBI" id="CHEBI:50058"/>
        <dbReference type="EC" id="1.11.1.24"/>
    </reaction>
</comment>
<dbReference type="InterPro" id="IPR050924">
    <property type="entry name" value="Peroxiredoxin_BCP/PrxQ"/>
</dbReference>
<dbReference type="InterPro" id="IPR036249">
    <property type="entry name" value="Thioredoxin-like_sf"/>
</dbReference>
<evidence type="ECO:0000313" key="15">
    <source>
        <dbReference type="EMBL" id="TXE11687.1"/>
    </source>
</evidence>
<evidence type="ECO:0000256" key="2">
    <source>
        <dbReference type="ARBA" id="ARBA00011245"/>
    </source>
</evidence>
<keyword evidence="4 15" id="KW-0575">Peroxidase</keyword>
<evidence type="ECO:0000313" key="16">
    <source>
        <dbReference type="Proteomes" id="UP000321790"/>
    </source>
</evidence>
<evidence type="ECO:0000256" key="10">
    <source>
        <dbReference type="ARBA" id="ARBA00038489"/>
    </source>
</evidence>
<evidence type="ECO:0000256" key="12">
    <source>
        <dbReference type="ARBA" id="ARBA00049091"/>
    </source>
</evidence>
<accession>A0A5C7ATP5</accession>
<dbReference type="PIRSF" id="PIRSF000239">
    <property type="entry name" value="AHPC"/>
    <property type="match status" value="1"/>
</dbReference>
<dbReference type="EC" id="1.11.1.24" evidence="3"/>
<sequence>MTTLKIGDKAPNFEAQDQDGNTIRLSDYAGKKLVLFFYPKASTPGCTAEACNLSDNHERFEAQGYRILGVSADSAKRQSNFKNKYNFPYPLLADEDKTVINAFGVWGPKKFMGREYDGIHRVTFVIDADGVIEDVITKVKTKDHTSQILK</sequence>
<dbReference type="CDD" id="cd03017">
    <property type="entry name" value="PRX_BCP"/>
    <property type="match status" value="1"/>
</dbReference>
<dbReference type="InterPro" id="IPR024706">
    <property type="entry name" value="Peroxiredoxin_AhpC-typ"/>
</dbReference>
<feature type="active site" description="Cysteine sulfenic acid (-SOH) intermediate; for peroxidase activity" evidence="13">
    <location>
        <position position="46"/>
    </location>
</feature>
<dbReference type="PROSITE" id="PS51352">
    <property type="entry name" value="THIOREDOXIN_2"/>
    <property type="match status" value="1"/>
</dbReference>
<dbReference type="Pfam" id="PF00578">
    <property type="entry name" value="AhpC-TSA"/>
    <property type="match status" value="1"/>
</dbReference>
<dbReference type="PANTHER" id="PTHR42801:SF4">
    <property type="entry name" value="AHPC_TSA FAMILY PROTEIN"/>
    <property type="match status" value="1"/>
</dbReference>
<gene>
    <name evidence="15" type="ORF">FUA26_06360</name>
</gene>
<keyword evidence="16" id="KW-1185">Reference proteome</keyword>
<dbReference type="GO" id="GO:0045454">
    <property type="term" value="P:cell redox homeostasis"/>
    <property type="evidence" value="ECO:0007669"/>
    <property type="project" value="TreeGrafter"/>
</dbReference>
<evidence type="ECO:0000256" key="4">
    <source>
        <dbReference type="ARBA" id="ARBA00022559"/>
    </source>
</evidence>
<dbReference type="InterPro" id="IPR013766">
    <property type="entry name" value="Thioredoxin_domain"/>
</dbReference>
<dbReference type="PANTHER" id="PTHR42801">
    <property type="entry name" value="THIOREDOXIN-DEPENDENT PEROXIDE REDUCTASE"/>
    <property type="match status" value="1"/>
</dbReference>
<evidence type="ECO:0000256" key="6">
    <source>
        <dbReference type="ARBA" id="ARBA00023002"/>
    </source>
</evidence>
<dbReference type="GO" id="GO:0008379">
    <property type="term" value="F:thioredoxin peroxidase activity"/>
    <property type="evidence" value="ECO:0007669"/>
    <property type="project" value="TreeGrafter"/>
</dbReference>
<dbReference type="EMBL" id="VOSC01000019">
    <property type="protein sequence ID" value="TXE11687.1"/>
    <property type="molecule type" value="Genomic_DNA"/>
</dbReference>
<feature type="domain" description="Thioredoxin" evidence="14">
    <location>
        <begin position="4"/>
        <end position="150"/>
    </location>
</feature>
<evidence type="ECO:0000256" key="8">
    <source>
        <dbReference type="ARBA" id="ARBA00023284"/>
    </source>
</evidence>
<dbReference type="GO" id="GO:0034599">
    <property type="term" value="P:cellular response to oxidative stress"/>
    <property type="evidence" value="ECO:0007669"/>
    <property type="project" value="TreeGrafter"/>
</dbReference>
<keyword evidence="8" id="KW-0676">Redox-active center</keyword>